<accession>A0A220VF61</accession>
<dbReference type="KEGG" id="pmai:CF386_07685"/>
<dbReference type="Proteomes" id="UP000242175">
    <property type="component" value="Chromosome small"/>
</dbReference>
<gene>
    <name evidence="1" type="ORF">CF386_07685</name>
</gene>
<dbReference type="Pfam" id="PF16157">
    <property type="entry name" value="DUF4865"/>
    <property type="match status" value="1"/>
</dbReference>
<evidence type="ECO:0000313" key="1">
    <source>
        <dbReference type="EMBL" id="ASK78941.1"/>
    </source>
</evidence>
<dbReference type="RefSeq" id="WP_089073849.1">
    <property type="nucleotide sequence ID" value="NZ_CBCSAM010000006.1"/>
</dbReference>
<organism evidence="1 2">
    <name type="scientific">Paraphotobacterium marinum</name>
    <dbReference type="NCBI Taxonomy" id="1755811"/>
    <lineage>
        <taxon>Bacteria</taxon>
        <taxon>Pseudomonadati</taxon>
        <taxon>Pseudomonadota</taxon>
        <taxon>Gammaproteobacteria</taxon>
        <taxon>Vibrionales</taxon>
        <taxon>Vibrionaceae</taxon>
        <taxon>Paraphotobacterium</taxon>
    </lineage>
</organism>
<name>A0A220VF61_9GAMM</name>
<dbReference type="OrthoDB" id="2065010at2"/>
<dbReference type="EMBL" id="CP022356">
    <property type="protein sequence ID" value="ASK78941.1"/>
    <property type="molecule type" value="Genomic_DNA"/>
</dbReference>
<proteinExistence type="predicted"/>
<reference evidence="1 2" key="1">
    <citation type="journal article" date="2016" name="Int. J. Syst. Evol. Microbiol.">
        <title>Paraphotobacterium marinum gen. nov., sp. nov., a member of the family Vibrionaceae, isolated from surface seawater.</title>
        <authorList>
            <person name="Huang Z."/>
            <person name="Dong C."/>
            <person name="Shao Z."/>
        </authorList>
    </citation>
    <scope>NUCLEOTIDE SEQUENCE [LARGE SCALE GENOMIC DNA]</scope>
    <source>
        <strain evidence="1 2">NSCS20N07D</strain>
    </source>
</reference>
<protein>
    <submittedName>
        <fullName evidence="1">DUF4865 domain-containing protein</fullName>
    </submittedName>
</protein>
<dbReference type="AlphaFoldDB" id="A0A220VF61"/>
<evidence type="ECO:0000313" key="2">
    <source>
        <dbReference type="Proteomes" id="UP000242175"/>
    </source>
</evidence>
<keyword evidence="2" id="KW-1185">Reference proteome</keyword>
<dbReference type="InterPro" id="IPR032349">
    <property type="entry name" value="DUF4865"/>
</dbReference>
<sequence length="163" mass="18790">MIAMQYKIVLPSDYPMEKIETRIKEKGHLLDGYPGLVFKAYLYSRKDAEYYTSSNSYAPFYVWKDHHSMVAFLGSEGFKGLCEQFGRPEVRMWFIEDEPIIPNSKCPLAYIGNQIIKDADIHGLNFTSWETVSVSWFCRPELADKVSGDIYSIGYVAYGLNRI</sequence>